<dbReference type="InterPro" id="IPR022488">
    <property type="entry name" value="PPK2-related"/>
</dbReference>
<organism evidence="4 5">
    <name type="scientific">Sinomonas flava</name>
    <dbReference type="NCBI Taxonomy" id="496857"/>
    <lineage>
        <taxon>Bacteria</taxon>
        <taxon>Bacillati</taxon>
        <taxon>Actinomycetota</taxon>
        <taxon>Actinomycetes</taxon>
        <taxon>Micrococcales</taxon>
        <taxon>Micrococcaceae</taxon>
        <taxon>Sinomonas</taxon>
    </lineage>
</organism>
<dbReference type="InterPro" id="IPR022300">
    <property type="entry name" value="PPK2-rel_1"/>
</dbReference>
<evidence type="ECO:0000256" key="1">
    <source>
        <dbReference type="ARBA" id="ARBA00022679"/>
    </source>
</evidence>
<keyword evidence="1" id="KW-0808">Transferase</keyword>
<dbReference type="Pfam" id="PF03976">
    <property type="entry name" value="PPK2"/>
    <property type="match status" value="1"/>
</dbReference>
<dbReference type="EMBL" id="BAAAQW010000003">
    <property type="protein sequence ID" value="GAA2198423.1"/>
    <property type="molecule type" value="Genomic_DNA"/>
</dbReference>
<dbReference type="PIRSF" id="PIRSF028756">
    <property type="entry name" value="PPK2_prd"/>
    <property type="match status" value="1"/>
</dbReference>
<dbReference type="InterPro" id="IPR027417">
    <property type="entry name" value="P-loop_NTPase"/>
</dbReference>
<evidence type="ECO:0000259" key="3">
    <source>
        <dbReference type="Pfam" id="PF03976"/>
    </source>
</evidence>
<evidence type="ECO:0000313" key="4">
    <source>
        <dbReference type="EMBL" id="GAA2198423.1"/>
    </source>
</evidence>
<name>A0ABP5NKC6_9MICC</name>
<dbReference type="PANTHER" id="PTHR34383">
    <property type="entry name" value="POLYPHOSPHATE:AMP PHOSPHOTRANSFERASE-RELATED"/>
    <property type="match status" value="1"/>
</dbReference>
<keyword evidence="5" id="KW-1185">Reference proteome</keyword>
<gene>
    <name evidence="4" type="ORF">GCM10009849_11040</name>
</gene>
<dbReference type="SUPFAM" id="SSF52540">
    <property type="entry name" value="P-loop containing nucleoside triphosphate hydrolases"/>
    <property type="match status" value="1"/>
</dbReference>
<dbReference type="NCBIfam" id="TIGR03709">
    <property type="entry name" value="PPK2_rel_1"/>
    <property type="match status" value="1"/>
</dbReference>
<accession>A0ABP5NKC6</accession>
<feature type="domain" description="Polyphosphate kinase-2-related" evidence="3">
    <location>
        <begin position="36"/>
        <end position="261"/>
    </location>
</feature>
<dbReference type="PANTHER" id="PTHR34383:SF3">
    <property type="entry name" value="POLYPHOSPHATE:AMP PHOSPHOTRANSFERASE"/>
    <property type="match status" value="1"/>
</dbReference>
<evidence type="ECO:0000313" key="5">
    <source>
        <dbReference type="Proteomes" id="UP001500432"/>
    </source>
</evidence>
<keyword evidence="2" id="KW-0418">Kinase</keyword>
<dbReference type="Gene3D" id="3.40.50.300">
    <property type="entry name" value="P-loop containing nucleotide triphosphate hydrolases"/>
    <property type="match status" value="1"/>
</dbReference>
<dbReference type="InterPro" id="IPR016898">
    <property type="entry name" value="Polyphosphate_phosphotransfera"/>
</dbReference>
<comment type="caution">
    <text evidence="4">The sequence shown here is derived from an EMBL/GenBank/DDBJ whole genome shotgun (WGS) entry which is preliminary data.</text>
</comment>
<sequence>MGSKGFAKDVGDLLRVGRNFHLGDVDPAATPGFSGDKAEGKVHLARRDIVLAEYQERLYAAGRDGDAPSVLLILQAMDTAGKGGIVSHVVGGVDVQGVHLKAFKAPTDEEKQHDFLWRVERELPGPGMLGVFDRSHYEDVLIHRVHGWADAATIHRRYREIRDFEQAVAARGTTIVKVMLHISKEEQKRRLLARLEDPVKRWKYNPGDVDERQHWDAYMDAYQKAIDMTSTPWAPWHVVPADRKWYARIAVLELLIDAFKSITPDWPEPSYSLERERARVLAS</sequence>
<protein>
    <recommendedName>
        <fullName evidence="3">Polyphosphate kinase-2-related domain-containing protein</fullName>
    </recommendedName>
</protein>
<proteinExistence type="predicted"/>
<evidence type="ECO:0000256" key="2">
    <source>
        <dbReference type="ARBA" id="ARBA00022777"/>
    </source>
</evidence>
<dbReference type="Proteomes" id="UP001500432">
    <property type="component" value="Unassembled WGS sequence"/>
</dbReference>
<reference evidence="5" key="1">
    <citation type="journal article" date="2019" name="Int. J. Syst. Evol. Microbiol.">
        <title>The Global Catalogue of Microorganisms (GCM) 10K type strain sequencing project: providing services to taxonomists for standard genome sequencing and annotation.</title>
        <authorList>
            <consortium name="The Broad Institute Genomics Platform"/>
            <consortium name="The Broad Institute Genome Sequencing Center for Infectious Disease"/>
            <person name="Wu L."/>
            <person name="Ma J."/>
        </authorList>
    </citation>
    <scope>NUCLEOTIDE SEQUENCE [LARGE SCALE GENOMIC DNA]</scope>
    <source>
        <strain evidence="5">JCM 16034</strain>
    </source>
</reference>